<comment type="caution">
    <text evidence="2">The sequence shown here is derived from an EMBL/GenBank/DDBJ whole genome shotgun (WGS) entry which is preliminary data.</text>
</comment>
<evidence type="ECO:0000256" key="1">
    <source>
        <dbReference type="SAM" id="MobiDB-lite"/>
    </source>
</evidence>
<reference evidence="2" key="1">
    <citation type="submission" date="2014-01" db="EMBL/GenBank/DDBJ databases">
        <authorList>
            <person name="Brown-Elliot B."/>
            <person name="Wallace R."/>
            <person name="Lenaerts A."/>
            <person name="Ordway D."/>
            <person name="DeGroote M.A."/>
            <person name="Parker T."/>
            <person name="Sizemore C."/>
            <person name="Tallon L.J."/>
            <person name="Sadzewicz L.K."/>
            <person name="Sengamalay N."/>
            <person name="Fraser C.M."/>
            <person name="Hine E."/>
            <person name="Shefchek K.A."/>
            <person name="Das S.P."/>
            <person name="Tettelin H."/>
        </authorList>
    </citation>
    <scope>NUCLEOTIDE SEQUENCE [LARGE SCALE GENOMIC DNA]</scope>
    <source>
        <strain evidence="2">4042</strain>
    </source>
</reference>
<gene>
    <name evidence="2" type="ORF">I553_4545</name>
</gene>
<name>X8AH17_MYCXE</name>
<dbReference type="EMBL" id="JAOB01000060">
    <property type="protein sequence ID" value="EUA30288.1"/>
    <property type="molecule type" value="Genomic_DNA"/>
</dbReference>
<feature type="compositionally biased region" description="Basic residues" evidence="1">
    <location>
        <begin position="40"/>
        <end position="50"/>
    </location>
</feature>
<feature type="region of interest" description="Disordered" evidence="1">
    <location>
        <begin position="22"/>
        <end position="57"/>
    </location>
</feature>
<sequence length="57" mass="6376">MCGADPGIKTYLDLPMIAGRPAPKLAGRCGDSRRCPDHRSGRHRRRRRCRPHEIPAG</sequence>
<protein>
    <submittedName>
        <fullName evidence="2">Uncharacterized protein</fullName>
    </submittedName>
</protein>
<accession>X8AH17</accession>
<evidence type="ECO:0000313" key="2">
    <source>
        <dbReference type="EMBL" id="EUA30288.1"/>
    </source>
</evidence>
<dbReference type="AlphaFoldDB" id="X8AH17"/>
<dbReference type="PATRIC" id="fig|1299334.3.peg.6222"/>
<organism evidence="2">
    <name type="scientific">Mycobacterium xenopi 4042</name>
    <dbReference type="NCBI Taxonomy" id="1299334"/>
    <lineage>
        <taxon>Bacteria</taxon>
        <taxon>Bacillati</taxon>
        <taxon>Actinomycetota</taxon>
        <taxon>Actinomycetes</taxon>
        <taxon>Mycobacteriales</taxon>
        <taxon>Mycobacteriaceae</taxon>
        <taxon>Mycobacterium</taxon>
    </lineage>
</organism>
<proteinExistence type="predicted"/>
<feature type="compositionally biased region" description="Basic and acidic residues" evidence="1">
    <location>
        <begin position="30"/>
        <end position="39"/>
    </location>
</feature>